<dbReference type="GO" id="GO:0004674">
    <property type="term" value="F:protein serine/threonine kinase activity"/>
    <property type="evidence" value="ECO:0007669"/>
    <property type="project" value="UniProtKB-KW"/>
</dbReference>
<reference evidence="16" key="2">
    <citation type="submission" date="2017-10" db="EMBL/GenBank/DDBJ databases">
        <title>Ladona fulva Genome sequencing and assembly.</title>
        <authorList>
            <person name="Murali S."/>
            <person name="Richards S."/>
            <person name="Bandaranaike D."/>
            <person name="Bellair M."/>
            <person name="Blankenburg K."/>
            <person name="Chao H."/>
            <person name="Dinh H."/>
            <person name="Doddapaneni H."/>
            <person name="Dugan-Rocha S."/>
            <person name="Elkadiri S."/>
            <person name="Gnanaolivu R."/>
            <person name="Hernandez B."/>
            <person name="Skinner E."/>
            <person name="Javaid M."/>
            <person name="Lee S."/>
            <person name="Li M."/>
            <person name="Ming W."/>
            <person name="Munidasa M."/>
            <person name="Muniz J."/>
            <person name="Nguyen L."/>
            <person name="Hughes D."/>
            <person name="Osuji N."/>
            <person name="Pu L.-L."/>
            <person name="Puazo M."/>
            <person name="Qu C."/>
            <person name="Quiroz J."/>
            <person name="Raj R."/>
            <person name="Weissenberger G."/>
            <person name="Xin Y."/>
            <person name="Zou X."/>
            <person name="Han Y."/>
            <person name="Worley K."/>
            <person name="Muzny D."/>
            <person name="Gibbs R."/>
        </authorList>
    </citation>
    <scope>NUCLEOTIDE SEQUENCE</scope>
    <source>
        <strain evidence="16">Sampled in the wild</strain>
    </source>
</reference>
<comment type="catalytic activity">
    <reaction evidence="12">
        <text>L-threonyl-[protein] + ATP = O-phospho-L-threonyl-[protein] + ADP + H(+)</text>
        <dbReference type="Rhea" id="RHEA:46608"/>
        <dbReference type="Rhea" id="RHEA-COMP:11060"/>
        <dbReference type="Rhea" id="RHEA-COMP:11605"/>
        <dbReference type="ChEBI" id="CHEBI:15378"/>
        <dbReference type="ChEBI" id="CHEBI:30013"/>
        <dbReference type="ChEBI" id="CHEBI:30616"/>
        <dbReference type="ChEBI" id="CHEBI:61977"/>
        <dbReference type="ChEBI" id="CHEBI:456216"/>
        <dbReference type="EC" id="2.7.12.1"/>
    </reaction>
</comment>
<evidence type="ECO:0000259" key="15">
    <source>
        <dbReference type="PROSITE" id="PS50011"/>
    </source>
</evidence>
<keyword evidence="9" id="KW-0067">ATP-binding</keyword>
<dbReference type="AlphaFoldDB" id="A0A8K0P273"/>
<evidence type="ECO:0000256" key="11">
    <source>
        <dbReference type="ARBA" id="ARBA00049003"/>
    </source>
</evidence>
<feature type="region of interest" description="Disordered" evidence="14">
    <location>
        <begin position="353"/>
        <end position="385"/>
    </location>
</feature>
<feature type="domain" description="Protein kinase" evidence="15">
    <location>
        <begin position="1"/>
        <end position="190"/>
    </location>
</feature>
<protein>
    <recommendedName>
        <fullName evidence="4">dual-specificity kinase</fullName>
        <ecNumber evidence="4">2.7.12.1</ecNumber>
    </recommendedName>
</protein>
<feature type="region of interest" description="Disordered" evidence="14">
    <location>
        <begin position="792"/>
        <end position="819"/>
    </location>
</feature>
<evidence type="ECO:0000256" key="2">
    <source>
        <dbReference type="ARBA" id="ARBA00001946"/>
    </source>
</evidence>
<evidence type="ECO:0000256" key="3">
    <source>
        <dbReference type="ARBA" id="ARBA00005843"/>
    </source>
</evidence>
<evidence type="ECO:0000256" key="9">
    <source>
        <dbReference type="ARBA" id="ARBA00022840"/>
    </source>
</evidence>
<proteinExistence type="inferred from homology"/>
<evidence type="ECO:0000256" key="13">
    <source>
        <dbReference type="ARBA" id="ARBA00051680"/>
    </source>
</evidence>
<evidence type="ECO:0000313" key="16">
    <source>
        <dbReference type="EMBL" id="KAG8230826.1"/>
    </source>
</evidence>
<dbReference type="GO" id="GO:0005737">
    <property type="term" value="C:cytoplasm"/>
    <property type="evidence" value="ECO:0007669"/>
    <property type="project" value="TreeGrafter"/>
</dbReference>
<organism evidence="16 17">
    <name type="scientific">Ladona fulva</name>
    <name type="common">Scarce chaser dragonfly</name>
    <name type="synonym">Libellula fulva</name>
    <dbReference type="NCBI Taxonomy" id="123851"/>
    <lineage>
        <taxon>Eukaryota</taxon>
        <taxon>Metazoa</taxon>
        <taxon>Ecdysozoa</taxon>
        <taxon>Arthropoda</taxon>
        <taxon>Hexapoda</taxon>
        <taxon>Insecta</taxon>
        <taxon>Pterygota</taxon>
        <taxon>Palaeoptera</taxon>
        <taxon>Odonata</taxon>
        <taxon>Epiprocta</taxon>
        <taxon>Anisoptera</taxon>
        <taxon>Libelluloidea</taxon>
        <taxon>Libellulidae</taxon>
        <taxon>Ladona</taxon>
    </lineage>
</organism>
<dbReference type="GO" id="GO:0005524">
    <property type="term" value="F:ATP binding"/>
    <property type="evidence" value="ECO:0007669"/>
    <property type="project" value="UniProtKB-KW"/>
</dbReference>
<comment type="catalytic activity">
    <reaction evidence="11">
        <text>L-seryl-[protein] + ATP = O-phospho-L-seryl-[protein] + ADP + H(+)</text>
        <dbReference type="Rhea" id="RHEA:17989"/>
        <dbReference type="Rhea" id="RHEA-COMP:9863"/>
        <dbReference type="Rhea" id="RHEA-COMP:11604"/>
        <dbReference type="ChEBI" id="CHEBI:15378"/>
        <dbReference type="ChEBI" id="CHEBI:29999"/>
        <dbReference type="ChEBI" id="CHEBI:30616"/>
        <dbReference type="ChEBI" id="CHEBI:83421"/>
        <dbReference type="ChEBI" id="CHEBI:456216"/>
        <dbReference type="EC" id="2.7.12.1"/>
    </reaction>
</comment>
<feature type="compositionally biased region" description="Pro residues" evidence="14">
    <location>
        <begin position="454"/>
        <end position="478"/>
    </location>
</feature>
<sequence length="841" mass="90998">MRGRKEYINGGSLEQLIQNRNIDLPHITRMHLALDIAKGMEYLHSRGIFHRDLTSKNVLIKRNEETGELTAVVGDFGLAAKIPDPKRPYRLPTVGSPYWMSPECLKGQWYDERSDVFSYGIVLCETIARVDADPDVLPRTENFGLDYIAFAEMCGPCPPDFLKLAFSCCTFEPKSRPTFSEIVRRLERAIDDYERVSSLISTPSTNPLVAASSAPLPSTQITSKSCPSVSSVLTESDTCPIPAKQSKLATPRMPSKSSASTMDPPSTSAVTTNSSPTNGSSEKTCTRKCMIDVYCCYLFSVAFIVHQIRPVESDVLSHRRSLSEEVAGRLTSPSDKARCHHVLRRQCSKEVEEEETDAVKEEDERLSTSTEEEYGPFPLTPKRVGESMCQQDPHYRRGGPRNPFAFHFRGVKKILGGSLNDGKEVAGAGGVGGTGAIGGNDLLFSSCVELPSPFHGPTPPDTPPASPSPTPTPVPTPTPTSISNEPPLVPPWERPQAVSLPSSPTAIRRCREVRVVSEAPDSLGGDVGRTDLRLPHHLHHHILHHLHHHPLRRACLSSSNLVGVVDSEAVDVGMVPGVGRSSHTGPVSVVGGCSLLQQHHLRRRGSCESGFFSVGDGERTSTSDLLSPDCCGLGLRGGPMGSLGVAHPGGGRIVAGLAAALASRGTHSSTHSSLFSKRSSSIYTDSSEDVSSLGGDVWDDQQRSAYGGTSYGGPATTPQHITKIVEYFERKQGGIARSHRWGGHPSSEDNTLEVEPLARRMEMLGLRDSITSSSMVRSPKITLLQKTLERTDNIDTSSTENGSTNCNAGPSGGLNTRKSNPQRLMICEGAVKSKLLFFDKK</sequence>
<keyword evidence="8" id="KW-0418">Kinase</keyword>
<dbReference type="PANTHER" id="PTHR46485">
    <property type="entry name" value="LIM DOMAIN KINASE 1"/>
    <property type="match status" value="1"/>
</dbReference>
<comment type="similarity">
    <text evidence="3">Belongs to the protein kinase superfamily. TKL Ser/Thr protein kinase family.</text>
</comment>
<keyword evidence="6" id="KW-0808">Transferase</keyword>
<evidence type="ECO:0000256" key="10">
    <source>
        <dbReference type="ARBA" id="ARBA00023211"/>
    </source>
</evidence>
<dbReference type="Proteomes" id="UP000792457">
    <property type="component" value="Unassembled WGS sequence"/>
</dbReference>
<dbReference type="GO" id="GO:0030036">
    <property type="term" value="P:actin cytoskeleton organization"/>
    <property type="evidence" value="ECO:0007669"/>
    <property type="project" value="TreeGrafter"/>
</dbReference>
<dbReference type="InterPro" id="IPR008266">
    <property type="entry name" value="Tyr_kinase_AS"/>
</dbReference>
<dbReference type="SUPFAM" id="SSF56112">
    <property type="entry name" value="Protein kinase-like (PK-like)"/>
    <property type="match status" value="1"/>
</dbReference>
<evidence type="ECO:0000256" key="5">
    <source>
        <dbReference type="ARBA" id="ARBA00022527"/>
    </source>
</evidence>
<keyword evidence="7" id="KW-0547">Nucleotide-binding</keyword>
<evidence type="ECO:0000256" key="6">
    <source>
        <dbReference type="ARBA" id="ARBA00022679"/>
    </source>
</evidence>
<feature type="region of interest" description="Disordered" evidence="14">
    <location>
        <begin position="242"/>
        <end position="282"/>
    </location>
</feature>
<dbReference type="PRINTS" id="PR00109">
    <property type="entry name" value="TYRKINASE"/>
</dbReference>
<evidence type="ECO:0000256" key="8">
    <source>
        <dbReference type="ARBA" id="ARBA00022777"/>
    </source>
</evidence>
<comment type="caution">
    <text evidence="16">The sequence shown here is derived from an EMBL/GenBank/DDBJ whole genome shotgun (WGS) entry which is preliminary data.</text>
</comment>
<keyword evidence="17" id="KW-1185">Reference proteome</keyword>
<dbReference type="Pfam" id="PF07714">
    <property type="entry name" value="PK_Tyr_Ser-Thr"/>
    <property type="match status" value="1"/>
</dbReference>
<evidence type="ECO:0000256" key="14">
    <source>
        <dbReference type="SAM" id="MobiDB-lite"/>
    </source>
</evidence>
<keyword evidence="5" id="KW-0723">Serine/threonine-protein kinase</keyword>
<feature type="compositionally biased region" description="Polar residues" evidence="14">
    <location>
        <begin position="794"/>
        <end position="819"/>
    </location>
</feature>
<dbReference type="InterPro" id="IPR011009">
    <property type="entry name" value="Kinase-like_dom_sf"/>
</dbReference>
<feature type="compositionally biased region" description="Basic and acidic residues" evidence="14">
    <location>
        <begin position="357"/>
        <end position="366"/>
    </location>
</feature>
<dbReference type="EMBL" id="KZ308514">
    <property type="protein sequence ID" value="KAG8230826.1"/>
    <property type="molecule type" value="Genomic_DNA"/>
</dbReference>
<dbReference type="GO" id="GO:0005634">
    <property type="term" value="C:nucleus"/>
    <property type="evidence" value="ECO:0007669"/>
    <property type="project" value="TreeGrafter"/>
</dbReference>
<reference evidence="16" key="1">
    <citation type="submission" date="2013-04" db="EMBL/GenBank/DDBJ databases">
        <authorList>
            <person name="Qu J."/>
            <person name="Murali S.C."/>
            <person name="Bandaranaike D."/>
            <person name="Bellair M."/>
            <person name="Blankenburg K."/>
            <person name="Chao H."/>
            <person name="Dinh H."/>
            <person name="Doddapaneni H."/>
            <person name="Downs B."/>
            <person name="Dugan-Rocha S."/>
            <person name="Elkadiri S."/>
            <person name="Gnanaolivu R.D."/>
            <person name="Hernandez B."/>
            <person name="Javaid M."/>
            <person name="Jayaseelan J.C."/>
            <person name="Lee S."/>
            <person name="Li M."/>
            <person name="Ming W."/>
            <person name="Munidasa M."/>
            <person name="Muniz J."/>
            <person name="Nguyen L."/>
            <person name="Ongeri F."/>
            <person name="Osuji N."/>
            <person name="Pu L.-L."/>
            <person name="Puazo M."/>
            <person name="Qu C."/>
            <person name="Quiroz J."/>
            <person name="Raj R."/>
            <person name="Weissenberger G."/>
            <person name="Xin Y."/>
            <person name="Zou X."/>
            <person name="Han Y."/>
            <person name="Richards S."/>
            <person name="Worley K."/>
            <person name="Muzny D."/>
            <person name="Gibbs R."/>
        </authorList>
    </citation>
    <scope>NUCLEOTIDE SEQUENCE</scope>
    <source>
        <strain evidence="16">Sampled in the wild</strain>
    </source>
</reference>
<feature type="region of interest" description="Disordered" evidence="14">
    <location>
        <begin position="451"/>
        <end position="504"/>
    </location>
</feature>
<accession>A0A8K0P273</accession>
<comment type="cofactor">
    <cofactor evidence="1">
        <name>Mn(2+)</name>
        <dbReference type="ChEBI" id="CHEBI:29035"/>
    </cofactor>
</comment>
<dbReference type="PROSITE" id="PS00109">
    <property type="entry name" value="PROTEIN_KINASE_TYR"/>
    <property type="match status" value="1"/>
</dbReference>
<dbReference type="EC" id="2.7.12.1" evidence="4"/>
<gene>
    <name evidence="16" type="ORF">J437_LFUL010438</name>
</gene>
<dbReference type="InterPro" id="IPR000719">
    <property type="entry name" value="Prot_kinase_dom"/>
</dbReference>
<evidence type="ECO:0000256" key="4">
    <source>
        <dbReference type="ARBA" id="ARBA00013203"/>
    </source>
</evidence>
<name>A0A8K0P273_LADFU</name>
<evidence type="ECO:0000256" key="1">
    <source>
        <dbReference type="ARBA" id="ARBA00001936"/>
    </source>
</evidence>
<feature type="compositionally biased region" description="Polar residues" evidence="14">
    <location>
        <begin position="255"/>
        <end position="282"/>
    </location>
</feature>
<dbReference type="FunFam" id="1.10.510.10:FF:000202">
    <property type="entry name" value="Dual specificity testis-specific protein kinase 2"/>
    <property type="match status" value="1"/>
</dbReference>
<dbReference type="Gene3D" id="1.10.510.10">
    <property type="entry name" value="Transferase(Phosphotransferase) domain 1"/>
    <property type="match status" value="1"/>
</dbReference>
<dbReference type="GO" id="GO:0004712">
    <property type="term" value="F:protein serine/threonine/tyrosine kinase activity"/>
    <property type="evidence" value="ECO:0007669"/>
    <property type="project" value="UniProtKB-EC"/>
</dbReference>
<comment type="cofactor">
    <cofactor evidence="2">
        <name>Mg(2+)</name>
        <dbReference type="ChEBI" id="CHEBI:18420"/>
    </cofactor>
</comment>
<dbReference type="PANTHER" id="PTHR46485:SF5">
    <property type="entry name" value="CENTER DIVIDER, ISOFORM A"/>
    <property type="match status" value="1"/>
</dbReference>
<evidence type="ECO:0000313" key="17">
    <source>
        <dbReference type="Proteomes" id="UP000792457"/>
    </source>
</evidence>
<comment type="catalytic activity">
    <reaction evidence="13">
        <text>L-tyrosyl-[protein] + ATP = O-phospho-L-tyrosyl-[protein] + ADP + H(+)</text>
        <dbReference type="Rhea" id="RHEA:10596"/>
        <dbReference type="Rhea" id="RHEA-COMP:10136"/>
        <dbReference type="Rhea" id="RHEA-COMP:20101"/>
        <dbReference type="ChEBI" id="CHEBI:15378"/>
        <dbReference type="ChEBI" id="CHEBI:30616"/>
        <dbReference type="ChEBI" id="CHEBI:46858"/>
        <dbReference type="ChEBI" id="CHEBI:61978"/>
        <dbReference type="ChEBI" id="CHEBI:456216"/>
        <dbReference type="EC" id="2.7.12.1"/>
    </reaction>
</comment>
<dbReference type="GO" id="GO:0046872">
    <property type="term" value="F:metal ion binding"/>
    <property type="evidence" value="ECO:0007669"/>
    <property type="project" value="UniProtKB-KW"/>
</dbReference>
<dbReference type="PROSITE" id="PS50011">
    <property type="entry name" value="PROTEIN_KINASE_DOM"/>
    <property type="match status" value="1"/>
</dbReference>
<dbReference type="OrthoDB" id="20134at2759"/>
<keyword evidence="10" id="KW-0464">Manganese</keyword>
<dbReference type="InterPro" id="IPR001245">
    <property type="entry name" value="Ser-Thr/Tyr_kinase_cat_dom"/>
</dbReference>
<evidence type="ECO:0000256" key="7">
    <source>
        <dbReference type="ARBA" id="ARBA00022741"/>
    </source>
</evidence>
<evidence type="ECO:0000256" key="12">
    <source>
        <dbReference type="ARBA" id="ARBA00049308"/>
    </source>
</evidence>
<dbReference type="InterPro" id="IPR050940">
    <property type="entry name" value="Actin_reg-Ser/Thr_kinase"/>
</dbReference>